<feature type="compositionally biased region" description="Basic and acidic residues" evidence="7">
    <location>
        <begin position="143"/>
        <end position="159"/>
    </location>
</feature>
<gene>
    <name evidence="9" type="ORF">HEB29_005622</name>
    <name evidence="8" type="ORF">Sfulv_59680</name>
</gene>
<evidence type="ECO:0000256" key="5">
    <source>
        <dbReference type="ARBA" id="ARBA00023172"/>
    </source>
</evidence>
<evidence type="ECO:0000256" key="6">
    <source>
        <dbReference type="RuleBase" id="RU365089"/>
    </source>
</evidence>
<feature type="region of interest" description="Disordered" evidence="7">
    <location>
        <begin position="135"/>
        <end position="159"/>
    </location>
</feature>
<dbReference type="Proteomes" id="UP000530403">
    <property type="component" value="Unassembled WGS sequence"/>
</dbReference>
<comment type="function">
    <text evidence="1 6">Required for the transposition of the insertion element.</text>
</comment>
<proteinExistence type="inferred from homology"/>
<comment type="caution">
    <text evidence="8">The sequence shown here is derived from an EMBL/GenBank/DDBJ whole genome shotgun (WGS) entry which is preliminary data.</text>
</comment>
<evidence type="ECO:0000313" key="10">
    <source>
        <dbReference type="Proteomes" id="UP000498980"/>
    </source>
</evidence>
<evidence type="ECO:0000313" key="9">
    <source>
        <dbReference type="EMBL" id="NYE44611.1"/>
    </source>
</evidence>
<dbReference type="PANTHER" id="PTHR33217:SF8">
    <property type="entry name" value="MUTATOR FAMILY TRANSPOSASE"/>
    <property type="match status" value="1"/>
</dbReference>
<dbReference type="InterPro" id="IPR001207">
    <property type="entry name" value="Transposase_mutator"/>
</dbReference>
<dbReference type="GO" id="GO:0003677">
    <property type="term" value="F:DNA binding"/>
    <property type="evidence" value="ECO:0007669"/>
    <property type="project" value="UniProtKB-UniRule"/>
</dbReference>
<dbReference type="GO" id="GO:0006313">
    <property type="term" value="P:DNA transposition"/>
    <property type="evidence" value="ECO:0007669"/>
    <property type="project" value="UniProtKB-UniRule"/>
</dbReference>
<keyword evidence="6" id="KW-0814">Transposable element</keyword>
<dbReference type="EMBL" id="BLWC01000001">
    <property type="protein sequence ID" value="GFN01158.1"/>
    <property type="molecule type" value="Genomic_DNA"/>
</dbReference>
<dbReference type="Proteomes" id="UP000498980">
    <property type="component" value="Unassembled WGS sequence"/>
</dbReference>
<evidence type="ECO:0000313" key="11">
    <source>
        <dbReference type="Proteomes" id="UP000530403"/>
    </source>
</evidence>
<sequence>MIANIQRGSPTRPDHKIVDRTKIRDGAVANRPIYVALAVTTERRREILGLWAGDGGEGAKHWMHILTDIKNRGVNDVLMLACEGLKGLPDAAGTVRPQTIVQTCMVHLQRNSFRYVARQDWDKIAKLLKPVHTAPTEAAALESDGRSRPADTSRTRPPP</sequence>
<comment type="similarity">
    <text evidence="2 6">Belongs to the transposase mutator family.</text>
</comment>
<evidence type="ECO:0000256" key="4">
    <source>
        <dbReference type="ARBA" id="ARBA00023125"/>
    </source>
</evidence>
<keyword evidence="5 6" id="KW-0233">DNA recombination</keyword>
<reference evidence="9 11" key="2">
    <citation type="submission" date="2020-07" db="EMBL/GenBank/DDBJ databases">
        <title>Sequencing the genomes of 1000 actinobacteria strains.</title>
        <authorList>
            <person name="Klenk H.-P."/>
        </authorList>
    </citation>
    <scope>NUCLEOTIDE SEQUENCE [LARGE SCALE GENOMIC DNA]</scope>
    <source>
        <strain evidence="9 11">DSM 41455</strain>
    </source>
</reference>
<name>A0A7J0CFY0_9ACTN</name>
<keyword evidence="3 6" id="KW-0815">Transposition</keyword>
<dbReference type="Pfam" id="PF00872">
    <property type="entry name" value="Transposase_mut"/>
    <property type="match status" value="1"/>
</dbReference>
<evidence type="ECO:0000256" key="1">
    <source>
        <dbReference type="ARBA" id="ARBA00002190"/>
    </source>
</evidence>
<evidence type="ECO:0000256" key="7">
    <source>
        <dbReference type="SAM" id="MobiDB-lite"/>
    </source>
</evidence>
<dbReference type="AlphaFoldDB" id="A0A7J0CFY0"/>
<dbReference type="GO" id="GO:0004803">
    <property type="term" value="F:transposase activity"/>
    <property type="evidence" value="ECO:0007669"/>
    <property type="project" value="UniProtKB-UniRule"/>
</dbReference>
<dbReference type="PANTHER" id="PTHR33217">
    <property type="entry name" value="TRANSPOSASE FOR INSERTION SEQUENCE ELEMENT IS1081"/>
    <property type="match status" value="1"/>
</dbReference>
<dbReference type="EMBL" id="JACCCF010000001">
    <property type="protein sequence ID" value="NYE44611.1"/>
    <property type="molecule type" value="Genomic_DNA"/>
</dbReference>
<reference evidence="8 10" key="1">
    <citation type="submission" date="2020-05" db="EMBL/GenBank/DDBJ databases">
        <title>Whole genome shotgun sequence of Streptomyces fulvorobeus NBRC 15897.</title>
        <authorList>
            <person name="Komaki H."/>
            <person name="Tamura T."/>
        </authorList>
    </citation>
    <scope>NUCLEOTIDE SEQUENCE [LARGE SCALE GENOMIC DNA]</scope>
    <source>
        <strain evidence="8 10">NBRC 15897</strain>
    </source>
</reference>
<keyword evidence="4 6" id="KW-0238">DNA-binding</keyword>
<organism evidence="8 10">
    <name type="scientific">Streptomyces fulvorobeus</name>
    <dbReference type="NCBI Taxonomy" id="284028"/>
    <lineage>
        <taxon>Bacteria</taxon>
        <taxon>Bacillati</taxon>
        <taxon>Actinomycetota</taxon>
        <taxon>Actinomycetes</taxon>
        <taxon>Kitasatosporales</taxon>
        <taxon>Streptomycetaceae</taxon>
        <taxon>Streptomyces</taxon>
    </lineage>
</organism>
<keyword evidence="10" id="KW-1185">Reference proteome</keyword>
<protein>
    <recommendedName>
        <fullName evidence="6">Mutator family transposase</fullName>
    </recommendedName>
</protein>
<evidence type="ECO:0000256" key="3">
    <source>
        <dbReference type="ARBA" id="ARBA00022578"/>
    </source>
</evidence>
<accession>A0A7J0CFY0</accession>
<evidence type="ECO:0000313" key="8">
    <source>
        <dbReference type="EMBL" id="GFN01158.1"/>
    </source>
</evidence>
<evidence type="ECO:0000256" key="2">
    <source>
        <dbReference type="ARBA" id="ARBA00010961"/>
    </source>
</evidence>